<proteinExistence type="predicted"/>
<dbReference type="Gene3D" id="2.10.270.10">
    <property type="entry name" value="Cholin Binding"/>
    <property type="match status" value="2"/>
</dbReference>
<dbReference type="SUPFAM" id="SSF52058">
    <property type="entry name" value="L domain-like"/>
    <property type="match status" value="1"/>
</dbReference>
<keyword evidence="4" id="KW-0732">Signal</keyword>
<feature type="domain" description="Bacterial Ig-like" evidence="5">
    <location>
        <begin position="519"/>
        <end position="562"/>
    </location>
</feature>
<feature type="repeat" description="Cell wall-binding" evidence="2">
    <location>
        <begin position="1053"/>
        <end position="1073"/>
    </location>
</feature>
<dbReference type="SUPFAM" id="SSF69360">
    <property type="entry name" value="Cell wall binding repeat"/>
    <property type="match status" value="1"/>
</dbReference>
<sequence>MYYLSKKTQKLVAKALVVTSIASMGAGINIINDQPLIAMADTISIGTPEGYNESDYQQLVAFLSQTDSNGITNAKKCGIELNQKGIDSLFMDESEFLSEIQKAQENDPNDGVNNYLNARPIIIWKDTDNVKELYKIYMRGLQLNGDIRFNNCQSLKVLHLGGNFTVKDEFGKSDNYKSISVSNCNNLEELRLANSNLSNLTLDNLAQVKFVDISCNPITSFDFSKLTSIESLNLSKTNLSDIDISNMNSLSNLMYGDSNIKNIKTGESNKAALRWIYANDVNTIDITDLKNLEFYFVSNECEGNLDISKTNITRDKNLRINKLNLASLTTANYSVKANDGRFKYYSFVIGADEYVGSDKYLESTLELQNVSEGKIGKWVLMSRLDGSVKTVYGDTIAVAELNGCDVEVNEVNVSIPEVKDINVIEGTSVKDLSLPKTLDVTIDDSFTTSAAVKWDTGNYKKSPGTYNLNGTVTLLNTTYVSNKFKTSVNVVVDKAPEETKIIRGSVTNTLSVNYGTPVEDLNLPKTIEIILSDKTTTSAAVTWDTRSYNGNVAKEYKLQGEITLPDGITNPNGVKASINVVVKEKPPITATVTSVLKLGDIRVANGTPIQDVSLPKTVVVMLSKDNTPSLAAVSWNVDSYNGNIANTYRLTGTLSLPEGITNPKNLKASINVIVGENKHETTGAAVTLEISGVPEEGETLIANLLDEDGNEFTTDAAVKYKWYRLDNLDSDFNNLIGKNKDYKISKNDIGKYIGVCVKTAKKYFTAVVGKISGTSSDNNTTNDDTAALNTAYNLVKAKLDSITYTNTTTKDNIVSILNSLTLPNGISVSITDSKLVKATYSKEGRFTLNIKLESTNGGSKEFDYVGNISKIKSSSTSSGSGGSGGGSSSSGSYSSSNNSLDSGNSNVTIQTELVKDNNGSLDYNKEAGTKAAGWSQNADGKWYYNKEDGTKATGWLQNTDGKWYYLNSDGSMKTGWANVNEKWYYLNSDGSMKTGWANVNEKWYYLNSDGSMKTGWANVNEKWYYLNSDGSMKTGWANVNGKWYYLNSDGSMKTGWLKNSDGSWYYLNSDGSMAANTTINGYELDKTGKMV</sequence>
<evidence type="ECO:0000256" key="3">
    <source>
        <dbReference type="SAM" id="MobiDB-lite"/>
    </source>
</evidence>
<dbReference type="RefSeq" id="WP_159116513.1">
    <property type="nucleotide sequence ID" value="NZ_UICU01000002.1"/>
</dbReference>
<feature type="domain" description="Bacterial Ig-like" evidence="5">
    <location>
        <begin position="420"/>
        <end position="473"/>
    </location>
</feature>
<keyword evidence="6" id="KW-0378">Hydrolase</keyword>
<protein>
    <submittedName>
        <fullName evidence="6">Autolysin</fullName>
        <ecNumber evidence="6">3.5.1.28</ecNumber>
    </submittedName>
</protein>
<dbReference type="Proteomes" id="UP000431451">
    <property type="component" value="Unassembled WGS sequence"/>
</dbReference>
<dbReference type="InterPro" id="IPR018337">
    <property type="entry name" value="Cell_wall/Cho-bd_repeat"/>
</dbReference>
<evidence type="ECO:0000256" key="4">
    <source>
        <dbReference type="SAM" id="SignalP"/>
    </source>
</evidence>
<evidence type="ECO:0000256" key="1">
    <source>
        <dbReference type="ARBA" id="ARBA00022737"/>
    </source>
</evidence>
<evidence type="ECO:0000259" key="5">
    <source>
        <dbReference type="Pfam" id="PF07532"/>
    </source>
</evidence>
<dbReference type="EMBL" id="UWJD01000002">
    <property type="protein sequence ID" value="VCT84962.1"/>
    <property type="molecule type" value="Genomic_DNA"/>
</dbReference>
<feature type="chain" id="PRO_5038906518" evidence="4">
    <location>
        <begin position="26"/>
        <end position="1091"/>
    </location>
</feature>
<dbReference type="InterPro" id="IPR011081">
    <property type="entry name" value="Big_4"/>
</dbReference>
<feature type="repeat" description="Cell wall-binding" evidence="2">
    <location>
        <begin position="1013"/>
        <end position="1032"/>
    </location>
</feature>
<evidence type="ECO:0000256" key="2">
    <source>
        <dbReference type="PROSITE-ProRule" id="PRU00591"/>
    </source>
</evidence>
<feature type="repeat" description="Cell wall-binding" evidence="2">
    <location>
        <begin position="973"/>
        <end position="992"/>
    </location>
</feature>
<feature type="repeat" description="Cell wall-binding" evidence="2">
    <location>
        <begin position="952"/>
        <end position="972"/>
    </location>
</feature>
<evidence type="ECO:0000313" key="7">
    <source>
        <dbReference type="Proteomes" id="UP000431451"/>
    </source>
</evidence>
<dbReference type="InterPro" id="IPR032675">
    <property type="entry name" value="LRR_dom_sf"/>
</dbReference>
<accession>A0A653AT32</accession>
<dbReference type="GO" id="GO:0008745">
    <property type="term" value="F:N-acetylmuramoyl-L-alanine amidase activity"/>
    <property type="evidence" value="ECO:0007669"/>
    <property type="project" value="UniProtKB-EC"/>
</dbReference>
<keyword evidence="1" id="KW-0677">Repeat</keyword>
<feature type="compositionally biased region" description="Low complexity" evidence="3">
    <location>
        <begin position="889"/>
        <end position="905"/>
    </location>
</feature>
<feature type="repeat" description="Cell wall-binding" evidence="2">
    <location>
        <begin position="1033"/>
        <end position="1052"/>
    </location>
</feature>
<dbReference type="EC" id="3.5.1.28" evidence="6"/>
<dbReference type="Pfam" id="PF19127">
    <property type="entry name" value="Choline_bind_3"/>
    <property type="match status" value="3"/>
</dbReference>
<dbReference type="Gene3D" id="3.80.10.10">
    <property type="entry name" value="Ribonuclease Inhibitor"/>
    <property type="match status" value="1"/>
</dbReference>
<gene>
    <name evidence="6" type="primary">lytA_11</name>
    <name evidence="6" type="ORF">CNEONATNEC25_02563</name>
</gene>
<dbReference type="AlphaFoldDB" id="A0A653AT32"/>
<name>A0A653AT32_9CLOT</name>
<organism evidence="6 7">
    <name type="scientific">Clostridium neonatale</name>
    <dbReference type="NCBI Taxonomy" id="137838"/>
    <lineage>
        <taxon>Bacteria</taxon>
        <taxon>Bacillati</taxon>
        <taxon>Bacillota</taxon>
        <taxon>Clostridia</taxon>
        <taxon>Eubacteriales</taxon>
        <taxon>Clostridiaceae</taxon>
        <taxon>Clostridium</taxon>
    </lineage>
</organism>
<feature type="signal peptide" evidence="4">
    <location>
        <begin position="1"/>
        <end position="25"/>
    </location>
</feature>
<evidence type="ECO:0000313" key="6">
    <source>
        <dbReference type="EMBL" id="VCT84962.1"/>
    </source>
</evidence>
<feature type="region of interest" description="Disordered" evidence="3">
    <location>
        <begin position="872"/>
        <end position="905"/>
    </location>
</feature>
<feature type="repeat" description="Cell wall-binding" evidence="2">
    <location>
        <begin position="993"/>
        <end position="1012"/>
    </location>
</feature>
<reference evidence="6 7" key="1">
    <citation type="submission" date="2018-06" db="EMBL/GenBank/DDBJ databases">
        <authorList>
            <consortium name="IHU Genomes"/>
        </authorList>
    </citation>
    <scope>NUCLEOTIDE SEQUENCE [LARGE SCALE GENOMIC DNA]</scope>
    <source>
        <strain evidence="6 7">NEC25</strain>
    </source>
</reference>
<dbReference type="PROSITE" id="PS51170">
    <property type="entry name" value="CW"/>
    <property type="match status" value="6"/>
</dbReference>
<dbReference type="Pfam" id="PF01473">
    <property type="entry name" value="Choline_bind_1"/>
    <property type="match status" value="1"/>
</dbReference>
<feature type="compositionally biased region" description="Gly residues" evidence="3">
    <location>
        <begin position="879"/>
        <end position="888"/>
    </location>
</feature>
<dbReference type="Pfam" id="PF07532">
    <property type="entry name" value="Big_4"/>
    <property type="match status" value="2"/>
</dbReference>